<evidence type="ECO:0000313" key="5">
    <source>
        <dbReference type="EMBL" id="TCJ31162.1"/>
    </source>
</evidence>
<proteinExistence type="predicted"/>
<dbReference type="PROSITE" id="PS00211">
    <property type="entry name" value="ABC_TRANSPORTER_1"/>
    <property type="match status" value="1"/>
</dbReference>
<feature type="domain" description="ABC transporter" evidence="4">
    <location>
        <begin position="6"/>
        <end position="220"/>
    </location>
</feature>
<sequence>MTDQLISARAVRKAYGRTEALRGVSLDISAGEKLAITGPSGSGKSTLLLSLAGILRPEAGEISYDGRRLDDLSEAERTRLRRREFGVVLQFGQLVPELTAVENVALPLMLERHARASADRIARGWLERLDAGALADVVPGELSGGEAQRVALARALVTSPRVIFADEPTGALDTVAGEQVLVALYDAAKETGAAIVMVTHDNRVAARADREVRMLDGTIA</sequence>
<dbReference type="RefSeq" id="WP_131581026.1">
    <property type="nucleotide sequence ID" value="NZ_SJZJ01000001.1"/>
</dbReference>
<protein>
    <submittedName>
        <fullName evidence="5">ABC transporter ATP-binding protein</fullName>
    </submittedName>
</protein>
<dbReference type="GO" id="GO:0005524">
    <property type="term" value="F:ATP binding"/>
    <property type="evidence" value="ECO:0007669"/>
    <property type="project" value="UniProtKB-KW"/>
</dbReference>
<dbReference type="SMART" id="SM00382">
    <property type="entry name" value="AAA"/>
    <property type="match status" value="1"/>
</dbReference>
<dbReference type="Pfam" id="PF00005">
    <property type="entry name" value="ABC_tran"/>
    <property type="match status" value="1"/>
</dbReference>
<keyword evidence="2" id="KW-0547">Nucleotide-binding</keyword>
<dbReference type="InterPro" id="IPR027417">
    <property type="entry name" value="P-loop_NTPase"/>
</dbReference>
<dbReference type="InterPro" id="IPR003593">
    <property type="entry name" value="AAA+_ATPase"/>
</dbReference>
<evidence type="ECO:0000256" key="2">
    <source>
        <dbReference type="ARBA" id="ARBA00022741"/>
    </source>
</evidence>
<keyword evidence="1" id="KW-0813">Transport</keyword>
<dbReference type="EMBL" id="SJZJ01000001">
    <property type="protein sequence ID" value="TCJ31162.1"/>
    <property type="molecule type" value="Genomic_DNA"/>
</dbReference>
<dbReference type="InterPro" id="IPR017911">
    <property type="entry name" value="MacB-like_ATP-bd"/>
</dbReference>
<dbReference type="PANTHER" id="PTHR24220:SF685">
    <property type="entry name" value="ABC TRANSPORTER RELATED"/>
    <property type="match status" value="1"/>
</dbReference>
<dbReference type="InterPro" id="IPR017871">
    <property type="entry name" value="ABC_transporter-like_CS"/>
</dbReference>
<accession>A0A4V2P015</accession>
<dbReference type="GO" id="GO:0016887">
    <property type="term" value="F:ATP hydrolysis activity"/>
    <property type="evidence" value="ECO:0007669"/>
    <property type="project" value="InterPro"/>
</dbReference>
<dbReference type="AlphaFoldDB" id="A0A4V2P015"/>
<keyword evidence="3 5" id="KW-0067">ATP-binding</keyword>
<comment type="caution">
    <text evidence="5">The sequence shown here is derived from an EMBL/GenBank/DDBJ whole genome shotgun (WGS) entry which is preliminary data.</text>
</comment>
<dbReference type="SUPFAM" id="SSF52540">
    <property type="entry name" value="P-loop containing nucleoside triphosphate hydrolases"/>
    <property type="match status" value="1"/>
</dbReference>
<dbReference type="Gene3D" id="3.40.50.300">
    <property type="entry name" value="P-loop containing nucleotide triphosphate hydrolases"/>
    <property type="match status" value="1"/>
</dbReference>
<dbReference type="PANTHER" id="PTHR24220">
    <property type="entry name" value="IMPORT ATP-BINDING PROTEIN"/>
    <property type="match status" value="1"/>
</dbReference>
<dbReference type="Proteomes" id="UP000295453">
    <property type="component" value="Unassembled WGS sequence"/>
</dbReference>
<dbReference type="CDD" id="cd03255">
    <property type="entry name" value="ABC_MJ0796_LolCDE_FtsE"/>
    <property type="match status" value="1"/>
</dbReference>
<keyword evidence="6" id="KW-1185">Reference proteome</keyword>
<dbReference type="PROSITE" id="PS50893">
    <property type="entry name" value="ABC_TRANSPORTER_2"/>
    <property type="match status" value="1"/>
</dbReference>
<gene>
    <name evidence="5" type="ORF">EPD65_00910</name>
</gene>
<dbReference type="InterPro" id="IPR003439">
    <property type="entry name" value="ABC_transporter-like_ATP-bd"/>
</dbReference>
<dbReference type="GO" id="GO:0005886">
    <property type="term" value="C:plasma membrane"/>
    <property type="evidence" value="ECO:0007669"/>
    <property type="project" value="TreeGrafter"/>
</dbReference>
<evidence type="ECO:0000256" key="1">
    <source>
        <dbReference type="ARBA" id="ARBA00022448"/>
    </source>
</evidence>
<dbReference type="OrthoDB" id="3176024at2"/>
<evidence type="ECO:0000313" key="6">
    <source>
        <dbReference type="Proteomes" id="UP000295453"/>
    </source>
</evidence>
<dbReference type="GO" id="GO:0022857">
    <property type="term" value="F:transmembrane transporter activity"/>
    <property type="evidence" value="ECO:0007669"/>
    <property type="project" value="TreeGrafter"/>
</dbReference>
<evidence type="ECO:0000259" key="4">
    <source>
        <dbReference type="PROSITE" id="PS50893"/>
    </source>
</evidence>
<evidence type="ECO:0000256" key="3">
    <source>
        <dbReference type="ARBA" id="ARBA00022840"/>
    </source>
</evidence>
<organism evidence="5 6">
    <name type="scientific">Nocardioides jejuensis</name>
    <dbReference type="NCBI Taxonomy" id="2502782"/>
    <lineage>
        <taxon>Bacteria</taxon>
        <taxon>Bacillati</taxon>
        <taxon>Actinomycetota</taxon>
        <taxon>Actinomycetes</taxon>
        <taxon>Propionibacteriales</taxon>
        <taxon>Nocardioidaceae</taxon>
        <taxon>Nocardioides</taxon>
    </lineage>
</organism>
<dbReference type="InterPro" id="IPR015854">
    <property type="entry name" value="ABC_transpr_LolD-like"/>
</dbReference>
<name>A0A4V2P015_9ACTN</name>
<reference evidence="5 6" key="1">
    <citation type="submission" date="2019-03" db="EMBL/GenBank/DDBJ databases">
        <authorList>
            <person name="Kim M.K.M."/>
        </authorList>
    </citation>
    <scope>NUCLEOTIDE SEQUENCE [LARGE SCALE GENOMIC DNA]</scope>
    <source>
        <strain evidence="5 6">18JY15-6</strain>
    </source>
</reference>